<dbReference type="Proteomes" id="UP000838412">
    <property type="component" value="Chromosome 6"/>
</dbReference>
<feature type="compositionally biased region" description="Basic and acidic residues" evidence="1">
    <location>
        <begin position="62"/>
        <end position="83"/>
    </location>
</feature>
<proteinExistence type="predicted"/>
<reference evidence="2" key="1">
    <citation type="submission" date="2022-01" db="EMBL/GenBank/DDBJ databases">
        <authorList>
            <person name="Braso-Vives M."/>
        </authorList>
    </citation>
    <scope>NUCLEOTIDE SEQUENCE</scope>
</reference>
<feature type="region of interest" description="Disordered" evidence="1">
    <location>
        <begin position="104"/>
        <end position="123"/>
    </location>
</feature>
<evidence type="ECO:0000313" key="2">
    <source>
        <dbReference type="EMBL" id="CAH1267649.1"/>
    </source>
</evidence>
<organism evidence="2 3">
    <name type="scientific">Branchiostoma lanceolatum</name>
    <name type="common">Common lancelet</name>
    <name type="synonym">Amphioxus lanceolatum</name>
    <dbReference type="NCBI Taxonomy" id="7740"/>
    <lineage>
        <taxon>Eukaryota</taxon>
        <taxon>Metazoa</taxon>
        <taxon>Chordata</taxon>
        <taxon>Cephalochordata</taxon>
        <taxon>Leptocardii</taxon>
        <taxon>Amphioxiformes</taxon>
        <taxon>Branchiostomatidae</taxon>
        <taxon>Branchiostoma</taxon>
    </lineage>
</organism>
<dbReference type="AlphaFoldDB" id="A0A8K0EYX5"/>
<accession>A0A8K0EYX5</accession>
<sequence length="155" mass="17398">MSNDGPRKRRQQAGGGTHGRDPSLMWYQSSHEFFLVVLMVFTRQDVRTQSVFHQEAGLGGQDRGRDTRADGRRNDSDRHEVGESWKPSSFRLQAGLGALTAVMNGYGTGNGDHVTPPAARPRCVKRASQELMRRLVDLRRDPDSDRTDHQHPGHP</sequence>
<feature type="region of interest" description="Disordered" evidence="1">
    <location>
        <begin position="1"/>
        <end position="23"/>
    </location>
</feature>
<dbReference type="EMBL" id="OV696691">
    <property type="protein sequence ID" value="CAH1267649.1"/>
    <property type="molecule type" value="Genomic_DNA"/>
</dbReference>
<evidence type="ECO:0000256" key="1">
    <source>
        <dbReference type="SAM" id="MobiDB-lite"/>
    </source>
</evidence>
<name>A0A8K0EYX5_BRALA</name>
<evidence type="ECO:0000313" key="3">
    <source>
        <dbReference type="Proteomes" id="UP000838412"/>
    </source>
</evidence>
<gene>
    <name evidence="2" type="primary">Hypp3777</name>
    <name evidence="2" type="ORF">BLAG_LOCUS20915</name>
</gene>
<feature type="region of interest" description="Disordered" evidence="1">
    <location>
        <begin position="53"/>
        <end position="86"/>
    </location>
</feature>
<protein>
    <submittedName>
        <fullName evidence="2">Hypp3777 protein</fullName>
    </submittedName>
</protein>
<feature type="region of interest" description="Disordered" evidence="1">
    <location>
        <begin position="134"/>
        <end position="155"/>
    </location>
</feature>
<keyword evidence="3" id="KW-1185">Reference proteome</keyword>